<gene>
    <name evidence="2" type="ORF">GC722_00270</name>
</gene>
<name>A0A6A9UNN8_9ACTN</name>
<dbReference type="Pfam" id="PF12713">
    <property type="entry name" value="DUF3806"/>
    <property type="match status" value="1"/>
</dbReference>
<keyword evidence="3" id="KW-1185">Reference proteome</keyword>
<evidence type="ECO:0000313" key="3">
    <source>
        <dbReference type="Proteomes" id="UP000435304"/>
    </source>
</evidence>
<comment type="caution">
    <text evidence="2">The sequence shown here is derived from an EMBL/GenBank/DDBJ whole genome shotgun (WGS) entry which is preliminary data.</text>
</comment>
<dbReference type="InterPro" id="IPR024266">
    <property type="entry name" value="DUF3806"/>
</dbReference>
<reference evidence="2 3" key="1">
    <citation type="submission" date="2019-12" db="EMBL/GenBank/DDBJ databases">
        <title>Auraticoccus cholistani sp. nov., an actinomycete isolated from soil of Cholistan desert.</title>
        <authorList>
            <person name="Cheema M.T."/>
        </authorList>
    </citation>
    <scope>NUCLEOTIDE SEQUENCE [LARGE SCALE GENOMIC DNA]</scope>
    <source>
        <strain evidence="2 3">F435</strain>
    </source>
</reference>
<dbReference type="AlphaFoldDB" id="A0A6A9UNN8"/>
<accession>A0A6A9UNN8</accession>
<evidence type="ECO:0000259" key="1">
    <source>
        <dbReference type="Pfam" id="PF12713"/>
    </source>
</evidence>
<dbReference type="Proteomes" id="UP000435304">
    <property type="component" value="Unassembled WGS sequence"/>
</dbReference>
<dbReference type="EMBL" id="WPCU01000001">
    <property type="protein sequence ID" value="MVA74476.1"/>
    <property type="molecule type" value="Genomic_DNA"/>
</dbReference>
<dbReference type="Gene3D" id="1.20.120.1090">
    <property type="match status" value="1"/>
</dbReference>
<organism evidence="2 3">
    <name type="scientific">Auraticoccus cholistanensis</name>
    <dbReference type="NCBI Taxonomy" id="2656650"/>
    <lineage>
        <taxon>Bacteria</taxon>
        <taxon>Bacillati</taxon>
        <taxon>Actinomycetota</taxon>
        <taxon>Actinomycetes</taxon>
        <taxon>Propionibacteriales</taxon>
        <taxon>Propionibacteriaceae</taxon>
        <taxon>Auraticoccus</taxon>
    </lineage>
</organism>
<sequence>MKTSGKALQHCRSRTSRTYGAVRPVSTAGGGDGWATMAGMQEFTELDQWREPLERMRAWVLAGVERQDDAFLDRWNHDWATKVGVVAAYLEPGQLRPDETWKLQALGVVLGDAMALRTAARWVELHDEQGTDPCLWLGTSDTKLVFPMTMIAKRVESGATLTVQDLIGMVDFVAEAALEPRGVAEDSPSEDGLGRRVARLVHRLRR</sequence>
<feature type="domain" description="DUF3806" evidence="1">
    <location>
        <begin position="88"/>
        <end position="164"/>
    </location>
</feature>
<protein>
    <submittedName>
        <fullName evidence="2">DUF3806 domain-containing protein</fullName>
    </submittedName>
</protein>
<evidence type="ECO:0000313" key="2">
    <source>
        <dbReference type="EMBL" id="MVA74476.1"/>
    </source>
</evidence>
<proteinExistence type="predicted"/>